<reference evidence="1 2" key="1">
    <citation type="journal article" date="2021" name="Front. Genet.">
        <title>Chromosome-Level Genome Assembly Reveals Significant Gene Expansion in the Toll and IMD Signaling Pathways of Dendrolimus kikuchii.</title>
        <authorList>
            <person name="Zhou J."/>
            <person name="Wu P."/>
            <person name="Xiong Z."/>
            <person name="Liu N."/>
            <person name="Zhao N."/>
            <person name="Ji M."/>
            <person name="Qiu Y."/>
            <person name="Yang B."/>
        </authorList>
    </citation>
    <scope>NUCLEOTIDE SEQUENCE [LARGE SCALE GENOMIC DNA]</scope>
    <source>
        <strain evidence="1">Ann1</strain>
    </source>
</reference>
<dbReference type="Proteomes" id="UP000824533">
    <property type="component" value="Linkage Group LG07"/>
</dbReference>
<organism evidence="1 2">
    <name type="scientific">Dendrolimus kikuchii</name>
    <dbReference type="NCBI Taxonomy" id="765133"/>
    <lineage>
        <taxon>Eukaryota</taxon>
        <taxon>Metazoa</taxon>
        <taxon>Ecdysozoa</taxon>
        <taxon>Arthropoda</taxon>
        <taxon>Hexapoda</taxon>
        <taxon>Insecta</taxon>
        <taxon>Pterygota</taxon>
        <taxon>Neoptera</taxon>
        <taxon>Endopterygota</taxon>
        <taxon>Lepidoptera</taxon>
        <taxon>Glossata</taxon>
        <taxon>Ditrysia</taxon>
        <taxon>Bombycoidea</taxon>
        <taxon>Lasiocampidae</taxon>
        <taxon>Dendrolimus</taxon>
    </lineage>
</organism>
<evidence type="ECO:0000313" key="2">
    <source>
        <dbReference type="Proteomes" id="UP000824533"/>
    </source>
</evidence>
<proteinExistence type="predicted"/>
<accession>A0ACC1D7J2</accession>
<comment type="caution">
    <text evidence="1">The sequence shown here is derived from an EMBL/GenBank/DDBJ whole genome shotgun (WGS) entry which is preliminary data.</text>
</comment>
<dbReference type="EMBL" id="CM034393">
    <property type="protein sequence ID" value="KAJ0179879.1"/>
    <property type="molecule type" value="Genomic_DNA"/>
</dbReference>
<sequence>MLSAVYLYLLLLEITEIPHIYSENIRSFKFNVGENNNANCSTEKVNKEISKTRNQTERNTTAKIKKWRVGRVSRKQYEIINMLWMKTNVCVDIDTTTESSATMIQTPNIIKYHQHNNNKRYTPQNFSQDFVHHQIHLSSTPSYIEFYYLDETNDNPKQRTTTLSRLSVKGKGGIKNEKNNFQFVLNSPTYSRRVNDKNYKSSSQDILKQAIEEYDIVTRKNNTFLPLGKDRNDNKFTDKLTHKTSTNNNTTRNFNAKSTINEPEEVKICKNSCNISLERENIYENKPTESTLYDKIRFFEMYDRQTYNPLSRSLKLRDIADTEHFFDENEVVKQKVLLEHFDQNIENLNKNQFKSFAKKHIIEANKIDFSNRTANNDIDDANIKPITNLPMDMETENFSNIIMSNQLEIVTLPFSTTVSFNKTVTWAEYPFVALYVYEAGQVHCDAAAISPHWLIAAGACLSRQRKPFGTDDRSAYVAYCGDKWWVPHRVAYVRNLIVHPGFHPRDGIRRHLYNIGVIGIVSSMASCTGWAPISLMSHQFGAGPDGSVATAIGWGVDRYDTRYPTKDLPKTPLTVYKAKVYTESCPGNVGYSKAKYNIEGGVENVYCLSLPPYFGEENDVVHGGILLSGGTLIAVYLQEERRPWGAQSAQYTGTWQVVPWVLDVATEPDEVDAFTIEI</sequence>
<gene>
    <name evidence="1" type="ORF">K1T71_004470</name>
</gene>
<keyword evidence="2" id="KW-1185">Reference proteome</keyword>
<evidence type="ECO:0000313" key="1">
    <source>
        <dbReference type="EMBL" id="KAJ0179879.1"/>
    </source>
</evidence>
<protein>
    <submittedName>
        <fullName evidence="1">Uncharacterized protein</fullName>
    </submittedName>
</protein>
<name>A0ACC1D7J2_9NEOP</name>